<protein>
    <submittedName>
        <fullName evidence="1">Uncharacterized protein</fullName>
    </submittedName>
</protein>
<dbReference type="EMBL" id="JAPQKS010000005">
    <property type="protein sequence ID" value="KAJ5226207.1"/>
    <property type="molecule type" value="Genomic_DNA"/>
</dbReference>
<comment type="caution">
    <text evidence="1">The sequence shown here is derived from an EMBL/GenBank/DDBJ whole genome shotgun (WGS) entry which is preliminary data.</text>
</comment>
<reference evidence="1" key="1">
    <citation type="submission" date="2022-11" db="EMBL/GenBank/DDBJ databases">
        <authorList>
            <person name="Petersen C."/>
        </authorList>
    </citation>
    <scope>NUCLEOTIDE SEQUENCE</scope>
    <source>
        <strain evidence="1">IBT 19713</strain>
    </source>
</reference>
<name>A0A9W9NUA5_9EURO</name>
<dbReference type="Proteomes" id="UP001150941">
    <property type="component" value="Unassembled WGS sequence"/>
</dbReference>
<sequence length="71" mass="7916">MRDNQNEKAGTFPPSRPNSISNLVCVSTAAAPKSRQTRSPWIVRPSDPFHFQTLVPANSIIKKFIPRIQVA</sequence>
<dbReference type="RefSeq" id="XP_058329618.1">
    <property type="nucleotide sequence ID" value="XM_058476728.1"/>
</dbReference>
<dbReference type="GeneID" id="83204031"/>
<evidence type="ECO:0000313" key="2">
    <source>
        <dbReference type="Proteomes" id="UP001150941"/>
    </source>
</evidence>
<reference evidence="1" key="2">
    <citation type="journal article" date="2023" name="IMA Fungus">
        <title>Comparative genomic study of the Penicillium genus elucidates a diverse pangenome and 15 lateral gene transfer events.</title>
        <authorList>
            <person name="Petersen C."/>
            <person name="Sorensen T."/>
            <person name="Nielsen M.R."/>
            <person name="Sondergaard T.E."/>
            <person name="Sorensen J.L."/>
            <person name="Fitzpatrick D.A."/>
            <person name="Frisvad J.C."/>
            <person name="Nielsen K.L."/>
        </authorList>
    </citation>
    <scope>NUCLEOTIDE SEQUENCE</scope>
    <source>
        <strain evidence="1">IBT 19713</strain>
    </source>
</reference>
<evidence type="ECO:0000313" key="1">
    <source>
        <dbReference type="EMBL" id="KAJ5226207.1"/>
    </source>
</evidence>
<organism evidence="1 2">
    <name type="scientific">Penicillium chermesinum</name>
    <dbReference type="NCBI Taxonomy" id="63820"/>
    <lineage>
        <taxon>Eukaryota</taxon>
        <taxon>Fungi</taxon>
        <taxon>Dikarya</taxon>
        <taxon>Ascomycota</taxon>
        <taxon>Pezizomycotina</taxon>
        <taxon>Eurotiomycetes</taxon>
        <taxon>Eurotiomycetidae</taxon>
        <taxon>Eurotiales</taxon>
        <taxon>Aspergillaceae</taxon>
        <taxon>Penicillium</taxon>
    </lineage>
</organism>
<dbReference type="AlphaFoldDB" id="A0A9W9NUA5"/>
<gene>
    <name evidence="1" type="ORF">N7468_007432</name>
</gene>
<accession>A0A9W9NUA5</accession>
<keyword evidence="2" id="KW-1185">Reference proteome</keyword>
<proteinExistence type="predicted"/>